<dbReference type="GO" id="GO:0019915">
    <property type="term" value="P:lipid storage"/>
    <property type="evidence" value="ECO:0007669"/>
    <property type="project" value="TreeGrafter"/>
</dbReference>
<dbReference type="InterPro" id="IPR004279">
    <property type="entry name" value="Perilipin"/>
</dbReference>
<sequence>MAAETVELPQMAVLNRVLGLPMIELALSKSASTYTRVKDSHQLLYWALSTAETSLTNATKQAVPLAIPIAKKFEAPIHFVDHTLCMGLDKIEEKVPIVHQSPEKILENAYVLALQTVQPAVSTIYYANELITTQATSLKDLSWNKMNQLLSSHYGTVAVNSLDSTAAIVDKLIDQYFPAAGDEKDIALVSAEEDKLLHTLQTVGRLSNKAARRVYSSVIRHLKTIKTDDLKEYISSLVQFLQLTHYIQVINEKVQTFTAPPKETHNQTKH</sequence>
<dbReference type="GO" id="GO:0010890">
    <property type="term" value="P:positive regulation of triglyceride storage"/>
    <property type="evidence" value="ECO:0007669"/>
    <property type="project" value="TreeGrafter"/>
</dbReference>
<accession>A0AAJ7RU19</accession>
<evidence type="ECO:0000256" key="3">
    <source>
        <dbReference type="ARBA" id="ARBA00022677"/>
    </source>
</evidence>
<protein>
    <submittedName>
        <fullName evidence="5">Lipid storage droplets surface-binding protein 2-like</fullName>
    </submittedName>
</protein>
<dbReference type="GO" id="GO:0005829">
    <property type="term" value="C:cytosol"/>
    <property type="evidence" value="ECO:0007669"/>
    <property type="project" value="TreeGrafter"/>
</dbReference>
<comment type="subcellular location">
    <subcellularLocation>
        <location evidence="1">Lipid droplet</location>
    </subcellularLocation>
</comment>
<proteinExistence type="inferred from homology"/>
<dbReference type="Proteomes" id="UP000694920">
    <property type="component" value="Unplaced"/>
</dbReference>
<comment type="similarity">
    <text evidence="2">Belongs to the perilipin family.</text>
</comment>
<reference evidence="5" key="1">
    <citation type="submission" date="2025-08" db="UniProtKB">
        <authorList>
            <consortium name="RefSeq"/>
        </authorList>
    </citation>
    <scope>IDENTIFICATION</scope>
</reference>
<dbReference type="PANTHER" id="PTHR14024:SF53">
    <property type="entry name" value="LIPID STORAGE DROPLETS SURFACE-BINDING PROTEIN 2"/>
    <property type="match status" value="1"/>
</dbReference>
<dbReference type="RefSeq" id="XP_024946456.1">
    <property type="nucleotide sequence ID" value="XM_025090688.1"/>
</dbReference>
<gene>
    <name evidence="5" type="primary">LOC112495189</name>
</gene>
<evidence type="ECO:0000256" key="1">
    <source>
        <dbReference type="ARBA" id="ARBA00004502"/>
    </source>
</evidence>
<dbReference type="KEGG" id="ccin:112495189"/>
<evidence type="ECO:0000313" key="5">
    <source>
        <dbReference type="RefSeq" id="XP_024946456.1"/>
    </source>
</evidence>
<dbReference type="GO" id="GO:0005811">
    <property type="term" value="C:lipid droplet"/>
    <property type="evidence" value="ECO:0007669"/>
    <property type="project" value="UniProtKB-SubCell"/>
</dbReference>
<dbReference type="GeneID" id="112495189"/>
<dbReference type="AlphaFoldDB" id="A0AAJ7RU19"/>
<dbReference type="Pfam" id="PF03036">
    <property type="entry name" value="Perilipin"/>
    <property type="match status" value="1"/>
</dbReference>
<organism evidence="4 5">
    <name type="scientific">Cephus cinctus</name>
    <name type="common">Wheat stem sawfly</name>
    <dbReference type="NCBI Taxonomy" id="211228"/>
    <lineage>
        <taxon>Eukaryota</taxon>
        <taxon>Metazoa</taxon>
        <taxon>Ecdysozoa</taxon>
        <taxon>Arthropoda</taxon>
        <taxon>Hexapoda</taxon>
        <taxon>Insecta</taxon>
        <taxon>Pterygota</taxon>
        <taxon>Neoptera</taxon>
        <taxon>Endopterygota</taxon>
        <taxon>Hymenoptera</taxon>
        <taxon>Cephoidea</taxon>
        <taxon>Cephidae</taxon>
        <taxon>Cephus</taxon>
    </lineage>
</organism>
<dbReference type="PANTHER" id="PTHR14024">
    <property type="entry name" value="PERILIPIN"/>
    <property type="match status" value="1"/>
</dbReference>
<evidence type="ECO:0000256" key="2">
    <source>
        <dbReference type="ARBA" id="ARBA00006311"/>
    </source>
</evidence>
<keyword evidence="3" id="KW-0551">Lipid droplet</keyword>
<keyword evidence="4" id="KW-1185">Reference proteome</keyword>
<name>A0AAJ7RU19_CEPCN</name>
<evidence type="ECO:0000313" key="4">
    <source>
        <dbReference type="Proteomes" id="UP000694920"/>
    </source>
</evidence>